<comment type="caution">
    <text evidence="1">The sequence shown here is derived from an EMBL/GenBank/DDBJ whole genome shotgun (WGS) entry which is preliminary data.</text>
</comment>
<keyword evidence="2" id="KW-1185">Reference proteome</keyword>
<sequence length="78" mass="9089">MILVSTASLKSSREKLLFFYNGMPRNQTRGREFGEYCEVLLKLITFDLHCRVKYFRIAIRANVKGFSSKSRCIAFFSP</sequence>
<protein>
    <submittedName>
        <fullName evidence="1">Uncharacterized protein</fullName>
    </submittedName>
</protein>
<proteinExistence type="predicted"/>
<evidence type="ECO:0000313" key="2">
    <source>
        <dbReference type="Proteomes" id="UP001054945"/>
    </source>
</evidence>
<gene>
    <name evidence="1" type="ORF">CEXT_254881</name>
</gene>
<organism evidence="1 2">
    <name type="scientific">Caerostris extrusa</name>
    <name type="common">Bark spider</name>
    <name type="synonym">Caerostris bankana</name>
    <dbReference type="NCBI Taxonomy" id="172846"/>
    <lineage>
        <taxon>Eukaryota</taxon>
        <taxon>Metazoa</taxon>
        <taxon>Ecdysozoa</taxon>
        <taxon>Arthropoda</taxon>
        <taxon>Chelicerata</taxon>
        <taxon>Arachnida</taxon>
        <taxon>Araneae</taxon>
        <taxon>Araneomorphae</taxon>
        <taxon>Entelegynae</taxon>
        <taxon>Araneoidea</taxon>
        <taxon>Araneidae</taxon>
        <taxon>Caerostris</taxon>
    </lineage>
</organism>
<dbReference type="Proteomes" id="UP001054945">
    <property type="component" value="Unassembled WGS sequence"/>
</dbReference>
<dbReference type="EMBL" id="BPLR01013554">
    <property type="protein sequence ID" value="GIY61948.1"/>
    <property type="molecule type" value="Genomic_DNA"/>
</dbReference>
<evidence type="ECO:0000313" key="1">
    <source>
        <dbReference type="EMBL" id="GIY61948.1"/>
    </source>
</evidence>
<dbReference type="AlphaFoldDB" id="A0AAV4UW40"/>
<reference evidence="1 2" key="1">
    <citation type="submission" date="2021-06" db="EMBL/GenBank/DDBJ databases">
        <title>Caerostris extrusa draft genome.</title>
        <authorList>
            <person name="Kono N."/>
            <person name="Arakawa K."/>
        </authorList>
    </citation>
    <scope>NUCLEOTIDE SEQUENCE [LARGE SCALE GENOMIC DNA]</scope>
</reference>
<name>A0AAV4UW40_CAEEX</name>
<accession>A0AAV4UW40</accession>